<dbReference type="Proteomes" id="UP000316213">
    <property type="component" value="Unassembled WGS sequence"/>
</dbReference>
<proteinExistence type="predicted"/>
<dbReference type="EMBL" id="SJPM01000055">
    <property type="protein sequence ID" value="TWT77583.1"/>
    <property type="molecule type" value="Genomic_DNA"/>
</dbReference>
<dbReference type="AlphaFoldDB" id="A0A5C5YRY3"/>
<protein>
    <submittedName>
        <fullName evidence="1">Uncharacterized protein</fullName>
    </submittedName>
</protein>
<sequence>MRYKLLTLMTIVTICAILIAFLPRSDPFTAELQRDLNLSTTAQIWIIGKRRVDRVTAVSETDGTYKLFNAYRIPRPDSLSRWVISFNVLNVSHSEYSSKLPLSRRQNSKGPDTAQTYDHYPTAAEIRGFLAVHPLDPM</sequence>
<reference evidence="1 2" key="1">
    <citation type="submission" date="2019-02" db="EMBL/GenBank/DDBJ databases">
        <title>Deep-cultivation of Planctomycetes and their phenomic and genomic characterization uncovers novel biology.</title>
        <authorList>
            <person name="Wiegand S."/>
            <person name="Jogler M."/>
            <person name="Boedeker C."/>
            <person name="Pinto D."/>
            <person name="Vollmers J."/>
            <person name="Rivas-Marin E."/>
            <person name="Kohn T."/>
            <person name="Peeters S.H."/>
            <person name="Heuer A."/>
            <person name="Rast P."/>
            <person name="Oberbeckmann S."/>
            <person name="Bunk B."/>
            <person name="Jeske O."/>
            <person name="Meyerdierks A."/>
            <person name="Storesund J.E."/>
            <person name="Kallscheuer N."/>
            <person name="Luecker S."/>
            <person name="Lage O.M."/>
            <person name="Pohl T."/>
            <person name="Merkel B.J."/>
            <person name="Hornburger P."/>
            <person name="Mueller R.-W."/>
            <person name="Bruemmer F."/>
            <person name="Labrenz M."/>
            <person name="Spormann A.M."/>
            <person name="Op Den Camp H."/>
            <person name="Overmann J."/>
            <person name="Amann R."/>
            <person name="Jetten M.S.M."/>
            <person name="Mascher T."/>
            <person name="Medema M.H."/>
            <person name="Devos D.P."/>
            <person name="Kaster A.-K."/>
            <person name="Ovreas L."/>
            <person name="Rohde M."/>
            <person name="Galperin M.Y."/>
            <person name="Jogler C."/>
        </authorList>
    </citation>
    <scope>NUCLEOTIDE SEQUENCE [LARGE SCALE GENOMIC DNA]</scope>
    <source>
        <strain evidence="1 2">Pla100</strain>
    </source>
</reference>
<evidence type="ECO:0000313" key="2">
    <source>
        <dbReference type="Proteomes" id="UP000316213"/>
    </source>
</evidence>
<organism evidence="1 2">
    <name type="scientific">Neorhodopirellula pilleata</name>
    <dbReference type="NCBI Taxonomy" id="2714738"/>
    <lineage>
        <taxon>Bacteria</taxon>
        <taxon>Pseudomonadati</taxon>
        <taxon>Planctomycetota</taxon>
        <taxon>Planctomycetia</taxon>
        <taxon>Pirellulales</taxon>
        <taxon>Pirellulaceae</taxon>
        <taxon>Neorhodopirellula</taxon>
    </lineage>
</organism>
<keyword evidence="2" id="KW-1185">Reference proteome</keyword>
<name>A0A5C5YRY3_9BACT</name>
<accession>A0A5C5YRY3</accession>
<evidence type="ECO:0000313" key="1">
    <source>
        <dbReference type="EMBL" id="TWT77583.1"/>
    </source>
</evidence>
<comment type="caution">
    <text evidence="1">The sequence shown here is derived from an EMBL/GenBank/DDBJ whole genome shotgun (WGS) entry which is preliminary data.</text>
</comment>
<gene>
    <name evidence="1" type="ORF">Pla100_63130</name>
</gene>